<dbReference type="PROSITE" id="PS51186">
    <property type="entry name" value="GNAT"/>
    <property type="match status" value="1"/>
</dbReference>
<dbReference type="Proteomes" id="UP000823936">
    <property type="component" value="Unassembled WGS sequence"/>
</dbReference>
<dbReference type="Gene3D" id="3.40.630.30">
    <property type="match status" value="1"/>
</dbReference>
<dbReference type="CDD" id="cd04301">
    <property type="entry name" value="NAT_SF"/>
    <property type="match status" value="1"/>
</dbReference>
<dbReference type="InterPro" id="IPR016181">
    <property type="entry name" value="Acyl_CoA_acyltransferase"/>
</dbReference>
<evidence type="ECO:0000256" key="2">
    <source>
        <dbReference type="ARBA" id="ARBA00023315"/>
    </source>
</evidence>
<evidence type="ECO:0000313" key="4">
    <source>
        <dbReference type="EMBL" id="HIV99341.1"/>
    </source>
</evidence>
<proteinExistence type="predicted"/>
<dbReference type="EMBL" id="DXHU01000023">
    <property type="protein sequence ID" value="HIV99341.1"/>
    <property type="molecule type" value="Genomic_DNA"/>
</dbReference>
<organism evidence="4 5">
    <name type="scientific">Candidatus Ornithospirochaeta avicola</name>
    <dbReference type="NCBI Taxonomy" id="2840896"/>
    <lineage>
        <taxon>Bacteria</taxon>
        <taxon>Pseudomonadati</taxon>
        <taxon>Spirochaetota</taxon>
        <taxon>Spirochaetia</taxon>
        <taxon>Spirochaetales</taxon>
        <taxon>Spirochaetaceae</taxon>
        <taxon>Spirochaetaceae incertae sedis</taxon>
        <taxon>Candidatus Ornithospirochaeta</taxon>
    </lineage>
</organism>
<comment type="caution">
    <text evidence="4">The sequence shown here is derived from an EMBL/GenBank/DDBJ whole genome shotgun (WGS) entry which is preliminary data.</text>
</comment>
<name>A0A9D1PVE5_9SPIO</name>
<dbReference type="PANTHER" id="PTHR43800:SF1">
    <property type="entry name" value="PEPTIDYL-LYSINE N-ACETYLTRANSFERASE YJAB"/>
    <property type="match status" value="1"/>
</dbReference>
<dbReference type="GO" id="GO:0016747">
    <property type="term" value="F:acyltransferase activity, transferring groups other than amino-acyl groups"/>
    <property type="evidence" value="ECO:0007669"/>
    <property type="project" value="InterPro"/>
</dbReference>
<protein>
    <submittedName>
        <fullName evidence="4">GNAT family N-acetyltransferase</fullName>
        <ecNumber evidence="4">2.3.1.-</ecNumber>
    </submittedName>
</protein>
<dbReference type="SUPFAM" id="SSF55729">
    <property type="entry name" value="Acyl-CoA N-acyltransferases (Nat)"/>
    <property type="match status" value="1"/>
</dbReference>
<dbReference type="InterPro" id="IPR000182">
    <property type="entry name" value="GNAT_dom"/>
</dbReference>
<sequence>MYSNIMKIIESENRTSLLIHELVNLWKESVRATHLFLSDDEIEEIQKYVPPALKTVSSLIVSFDESLRPLAFIGIEKKSIEMLFVAAEERNKGIGKALLLYAVEKYGVERVSVNEQNPEAKGFYEHMGFKTYKRTDVDDQGRPYPLLYMKRSRLFICTA</sequence>
<feature type="domain" description="N-acetyltransferase" evidence="3">
    <location>
        <begin position="13"/>
        <end position="154"/>
    </location>
</feature>
<evidence type="ECO:0000259" key="3">
    <source>
        <dbReference type="PROSITE" id="PS51186"/>
    </source>
</evidence>
<keyword evidence="2 4" id="KW-0012">Acyltransferase</keyword>
<reference evidence="4" key="2">
    <citation type="submission" date="2021-04" db="EMBL/GenBank/DDBJ databases">
        <authorList>
            <person name="Gilroy R."/>
        </authorList>
    </citation>
    <scope>NUCLEOTIDE SEQUENCE</scope>
    <source>
        <strain evidence="4">Gambia11-129</strain>
    </source>
</reference>
<keyword evidence="1 4" id="KW-0808">Transferase</keyword>
<gene>
    <name evidence="4" type="ORF">IAB12_06165</name>
</gene>
<accession>A0A9D1PVE5</accession>
<dbReference type="AlphaFoldDB" id="A0A9D1PVE5"/>
<dbReference type="EC" id="2.3.1.-" evidence="4"/>
<evidence type="ECO:0000313" key="5">
    <source>
        <dbReference type="Proteomes" id="UP000823936"/>
    </source>
</evidence>
<evidence type="ECO:0000256" key="1">
    <source>
        <dbReference type="ARBA" id="ARBA00022679"/>
    </source>
</evidence>
<reference evidence="4" key="1">
    <citation type="journal article" date="2021" name="PeerJ">
        <title>Extensive microbial diversity within the chicken gut microbiome revealed by metagenomics and culture.</title>
        <authorList>
            <person name="Gilroy R."/>
            <person name="Ravi A."/>
            <person name="Getino M."/>
            <person name="Pursley I."/>
            <person name="Horton D.L."/>
            <person name="Alikhan N.F."/>
            <person name="Baker D."/>
            <person name="Gharbi K."/>
            <person name="Hall N."/>
            <person name="Watson M."/>
            <person name="Adriaenssens E.M."/>
            <person name="Foster-Nyarko E."/>
            <person name="Jarju S."/>
            <person name="Secka A."/>
            <person name="Antonio M."/>
            <person name="Oren A."/>
            <person name="Chaudhuri R.R."/>
            <person name="La Ragione R."/>
            <person name="Hildebrand F."/>
            <person name="Pallen M.J."/>
        </authorList>
    </citation>
    <scope>NUCLEOTIDE SEQUENCE</scope>
    <source>
        <strain evidence="4">Gambia11-129</strain>
    </source>
</reference>
<dbReference type="PANTHER" id="PTHR43800">
    <property type="entry name" value="PEPTIDYL-LYSINE N-ACETYLTRANSFERASE YJAB"/>
    <property type="match status" value="1"/>
</dbReference>
<dbReference type="Pfam" id="PF13673">
    <property type="entry name" value="Acetyltransf_10"/>
    <property type="match status" value="1"/>
</dbReference>